<evidence type="ECO:0000259" key="2">
    <source>
        <dbReference type="Pfam" id="PF05726"/>
    </source>
</evidence>
<evidence type="ECO:0000313" key="4">
    <source>
        <dbReference type="Proteomes" id="UP000008311"/>
    </source>
</evidence>
<dbReference type="SUPFAM" id="SSF51182">
    <property type="entry name" value="RmlC-like cupins"/>
    <property type="match status" value="1"/>
</dbReference>
<evidence type="ECO:0000256" key="1">
    <source>
        <dbReference type="SAM" id="MobiDB-lite"/>
    </source>
</evidence>
<keyword evidence="4" id="KW-1185">Reference proteome</keyword>
<reference evidence="4" key="1">
    <citation type="journal article" date="2010" name="Nat. Biotechnol.">
        <title>Draft genome sequence of the oilseed species Ricinus communis.</title>
        <authorList>
            <person name="Chan A.P."/>
            <person name="Crabtree J."/>
            <person name="Zhao Q."/>
            <person name="Lorenzi H."/>
            <person name="Orvis J."/>
            <person name="Puiu D."/>
            <person name="Melake-Berhan A."/>
            <person name="Jones K.M."/>
            <person name="Redman J."/>
            <person name="Chen G."/>
            <person name="Cahoon E.B."/>
            <person name="Gedil M."/>
            <person name="Stanke M."/>
            <person name="Haas B.J."/>
            <person name="Wortman J.R."/>
            <person name="Fraser-Liggett C.M."/>
            <person name="Ravel J."/>
            <person name="Rabinowicz P.D."/>
        </authorList>
    </citation>
    <scope>NUCLEOTIDE SEQUENCE [LARGE SCALE GENOMIC DNA]</scope>
    <source>
        <strain evidence="4">cv. Hale</strain>
    </source>
</reference>
<dbReference type="InterPro" id="IPR011051">
    <property type="entry name" value="RmlC_Cupin_sf"/>
</dbReference>
<protein>
    <recommendedName>
        <fullName evidence="2">Pirin C-terminal domain-containing protein</fullName>
    </recommendedName>
</protein>
<dbReference type="EMBL" id="EQ977137">
    <property type="protein sequence ID" value="EEF26504.1"/>
    <property type="molecule type" value="Genomic_DNA"/>
</dbReference>
<accession>B9TCA9</accession>
<evidence type="ECO:0000313" key="3">
    <source>
        <dbReference type="EMBL" id="EEF26504.1"/>
    </source>
</evidence>
<dbReference type="Proteomes" id="UP000008311">
    <property type="component" value="Unassembled WGS sequence"/>
</dbReference>
<feature type="region of interest" description="Disordered" evidence="1">
    <location>
        <begin position="1"/>
        <end position="20"/>
    </location>
</feature>
<dbReference type="InParanoid" id="B9TCA9"/>
<sequence>MAPAGAAHHGAADTAGPQRVKPIGSALCGDGGEALDGHRFMYWNFVSSRKERISQAAEDWEAQRFAKVPGETDWIPLPPKKPSA</sequence>
<dbReference type="Pfam" id="PF05726">
    <property type="entry name" value="Pirin_C"/>
    <property type="match status" value="1"/>
</dbReference>
<dbReference type="InterPro" id="IPR008778">
    <property type="entry name" value="Pirin_C_dom"/>
</dbReference>
<feature type="compositionally biased region" description="Low complexity" evidence="1">
    <location>
        <begin position="1"/>
        <end position="17"/>
    </location>
</feature>
<organism evidence="3 4">
    <name type="scientific">Ricinus communis</name>
    <name type="common">Castor bean</name>
    <dbReference type="NCBI Taxonomy" id="3988"/>
    <lineage>
        <taxon>Eukaryota</taxon>
        <taxon>Viridiplantae</taxon>
        <taxon>Streptophyta</taxon>
        <taxon>Embryophyta</taxon>
        <taxon>Tracheophyta</taxon>
        <taxon>Spermatophyta</taxon>
        <taxon>Magnoliopsida</taxon>
        <taxon>eudicotyledons</taxon>
        <taxon>Gunneridae</taxon>
        <taxon>Pentapetalae</taxon>
        <taxon>rosids</taxon>
        <taxon>fabids</taxon>
        <taxon>Malpighiales</taxon>
        <taxon>Euphorbiaceae</taxon>
        <taxon>Acalyphoideae</taxon>
        <taxon>Acalypheae</taxon>
        <taxon>Ricinus</taxon>
    </lineage>
</organism>
<dbReference type="AlphaFoldDB" id="B9TCA9"/>
<proteinExistence type="predicted"/>
<feature type="domain" description="Pirin C-terminal" evidence="2">
    <location>
        <begin position="31"/>
        <end position="65"/>
    </location>
</feature>
<gene>
    <name evidence="3" type="ORF">RCOM_0257650</name>
</gene>
<name>B9TCA9_RICCO</name>